<dbReference type="PANTHER" id="PTHR31465:SF1">
    <property type="entry name" value="PROTEIN RTA1-RELATED"/>
    <property type="match status" value="1"/>
</dbReference>
<dbReference type="GO" id="GO:0016020">
    <property type="term" value="C:membrane"/>
    <property type="evidence" value="ECO:0007669"/>
    <property type="project" value="UniProtKB-SubCell"/>
</dbReference>
<evidence type="ECO:0000256" key="1">
    <source>
        <dbReference type="ARBA" id="ARBA00004141"/>
    </source>
</evidence>
<evidence type="ECO:0000256" key="6">
    <source>
        <dbReference type="SAM" id="SignalP"/>
    </source>
</evidence>
<sequence length="318" mass="35197">MVVISKRSSLLFLFTLLSCADAFIKYDVPRPDPFVDPKHDPYNPLKYIASNVLTGIAVALVLAVALTQTWLIFKVGAKWMMPMTIGAYLFALGLSFRFGLHLHPQSKGIYILEYLLVVLSPCAFIAADYVLLGRLAKHLDADRHLLVTSRRITIVFVGSDVTTFLIQAAGGAMSASASDLVKATIGSHVFLAGLVAQLISFSCFTCICLIFLYRIRKNDPRIWATDKAEKWYNSWLALAGALIVSCIGILIRSGFRVVEISEGFQGRLSTSEAFFYGLDTLPLFVACVVYIPFWPGRFTCGPILRPIRQEHKESSSSI</sequence>
<organism evidence="7 8">
    <name type="scientific">Psilocybe cyanescens</name>
    <dbReference type="NCBI Taxonomy" id="93625"/>
    <lineage>
        <taxon>Eukaryota</taxon>
        <taxon>Fungi</taxon>
        <taxon>Dikarya</taxon>
        <taxon>Basidiomycota</taxon>
        <taxon>Agaricomycotina</taxon>
        <taxon>Agaricomycetes</taxon>
        <taxon>Agaricomycetidae</taxon>
        <taxon>Agaricales</taxon>
        <taxon>Agaricineae</taxon>
        <taxon>Strophariaceae</taxon>
        <taxon>Psilocybe</taxon>
    </lineage>
</organism>
<evidence type="ECO:0000256" key="3">
    <source>
        <dbReference type="ARBA" id="ARBA00022989"/>
    </source>
</evidence>
<comment type="caution">
    <text evidence="7">The sequence shown here is derived from an EMBL/GenBank/DDBJ whole genome shotgun (WGS) entry which is preliminary data.</text>
</comment>
<keyword evidence="2 5" id="KW-0812">Transmembrane</keyword>
<dbReference type="AlphaFoldDB" id="A0A409XLH0"/>
<keyword evidence="3 5" id="KW-1133">Transmembrane helix</keyword>
<dbReference type="STRING" id="93625.A0A409XLH0"/>
<feature type="transmembrane region" description="Helical" evidence="5">
    <location>
        <begin position="109"/>
        <end position="131"/>
    </location>
</feature>
<evidence type="ECO:0000256" key="2">
    <source>
        <dbReference type="ARBA" id="ARBA00022692"/>
    </source>
</evidence>
<evidence type="ECO:0000313" key="8">
    <source>
        <dbReference type="Proteomes" id="UP000283269"/>
    </source>
</evidence>
<dbReference type="Proteomes" id="UP000283269">
    <property type="component" value="Unassembled WGS sequence"/>
</dbReference>
<comment type="subcellular location">
    <subcellularLocation>
        <location evidence="1">Membrane</location>
        <topology evidence="1">Multi-pass membrane protein</topology>
    </subcellularLocation>
</comment>
<keyword evidence="4 5" id="KW-0472">Membrane</keyword>
<protein>
    <submittedName>
        <fullName evidence="7">Uncharacterized protein</fullName>
    </submittedName>
</protein>
<dbReference type="PROSITE" id="PS51257">
    <property type="entry name" value="PROKAR_LIPOPROTEIN"/>
    <property type="match status" value="1"/>
</dbReference>
<keyword evidence="8" id="KW-1185">Reference proteome</keyword>
<accession>A0A409XLH0</accession>
<evidence type="ECO:0000256" key="5">
    <source>
        <dbReference type="SAM" id="Phobius"/>
    </source>
</evidence>
<dbReference type="OrthoDB" id="3358017at2759"/>
<evidence type="ECO:0000256" key="4">
    <source>
        <dbReference type="ARBA" id="ARBA00023136"/>
    </source>
</evidence>
<feature type="transmembrane region" description="Helical" evidence="5">
    <location>
        <begin position="85"/>
        <end position="103"/>
    </location>
</feature>
<dbReference type="Pfam" id="PF04479">
    <property type="entry name" value="RTA1"/>
    <property type="match status" value="1"/>
</dbReference>
<gene>
    <name evidence="7" type="ORF">CVT25_012793</name>
</gene>
<feature type="transmembrane region" description="Helical" evidence="5">
    <location>
        <begin position="152"/>
        <end position="170"/>
    </location>
</feature>
<name>A0A409XLH0_PSICY</name>
<feature type="chain" id="PRO_5019399864" evidence="6">
    <location>
        <begin position="23"/>
        <end position="318"/>
    </location>
</feature>
<reference evidence="7 8" key="1">
    <citation type="journal article" date="2018" name="Evol. Lett.">
        <title>Horizontal gene cluster transfer increased hallucinogenic mushroom diversity.</title>
        <authorList>
            <person name="Reynolds H.T."/>
            <person name="Vijayakumar V."/>
            <person name="Gluck-Thaler E."/>
            <person name="Korotkin H.B."/>
            <person name="Matheny P.B."/>
            <person name="Slot J.C."/>
        </authorList>
    </citation>
    <scope>NUCLEOTIDE SEQUENCE [LARGE SCALE GENOMIC DNA]</scope>
    <source>
        <strain evidence="7 8">2631</strain>
    </source>
</reference>
<feature type="transmembrane region" description="Helical" evidence="5">
    <location>
        <begin position="46"/>
        <end position="73"/>
    </location>
</feature>
<evidence type="ECO:0000313" key="7">
    <source>
        <dbReference type="EMBL" id="PPQ91612.1"/>
    </source>
</evidence>
<feature type="transmembrane region" description="Helical" evidence="5">
    <location>
        <begin position="234"/>
        <end position="253"/>
    </location>
</feature>
<dbReference type="InParanoid" id="A0A409XLH0"/>
<dbReference type="InterPro" id="IPR007568">
    <property type="entry name" value="RTA1"/>
</dbReference>
<feature type="transmembrane region" description="Helical" evidence="5">
    <location>
        <begin position="273"/>
        <end position="293"/>
    </location>
</feature>
<feature type="transmembrane region" description="Helical" evidence="5">
    <location>
        <begin position="190"/>
        <end position="213"/>
    </location>
</feature>
<proteinExistence type="predicted"/>
<dbReference type="EMBL" id="NHYD01001272">
    <property type="protein sequence ID" value="PPQ91612.1"/>
    <property type="molecule type" value="Genomic_DNA"/>
</dbReference>
<feature type="signal peptide" evidence="6">
    <location>
        <begin position="1"/>
        <end position="22"/>
    </location>
</feature>
<dbReference type="PANTHER" id="PTHR31465">
    <property type="entry name" value="PROTEIN RTA1-RELATED"/>
    <property type="match status" value="1"/>
</dbReference>
<keyword evidence="6" id="KW-0732">Signal</keyword>